<organism evidence="1 2">
    <name type="scientific">Deinococcus rufus</name>
    <dbReference type="NCBI Taxonomy" id="2136097"/>
    <lineage>
        <taxon>Bacteria</taxon>
        <taxon>Thermotogati</taxon>
        <taxon>Deinococcota</taxon>
        <taxon>Deinococci</taxon>
        <taxon>Deinococcales</taxon>
        <taxon>Deinococcaceae</taxon>
        <taxon>Deinococcus</taxon>
    </lineage>
</organism>
<evidence type="ECO:0000313" key="2">
    <source>
        <dbReference type="Proteomes" id="UP001595803"/>
    </source>
</evidence>
<gene>
    <name evidence="1" type="ORF">ACFOSB_13865</name>
</gene>
<reference evidence="2" key="1">
    <citation type="journal article" date="2019" name="Int. J. Syst. Evol. Microbiol.">
        <title>The Global Catalogue of Microorganisms (GCM) 10K type strain sequencing project: providing services to taxonomists for standard genome sequencing and annotation.</title>
        <authorList>
            <consortium name="The Broad Institute Genomics Platform"/>
            <consortium name="The Broad Institute Genome Sequencing Center for Infectious Disease"/>
            <person name="Wu L."/>
            <person name="Ma J."/>
        </authorList>
    </citation>
    <scope>NUCLEOTIDE SEQUENCE [LARGE SCALE GENOMIC DNA]</scope>
    <source>
        <strain evidence="2">CCTCC AB 2017081</strain>
    </source>
</reference>
<comment type="caution">
    <text evidence="1">The sequence shown here is derived from an EMBL/GenBank/DDBJ whole genome shotgun (WGS) entry which is preliminary data.</text>
</comment>
<protein>
    <recommendedName>
        <fullName evidence="3">PD(D/E)XK endonuclease domain-containing protein</fullName>
    </recommendedName>
</protein>
<evidence type="ECO:0008006" key="3">
    <source>
        <dbReference type="Google" id="ProtNLM"/>
    </source>
</evidence>
<accession>A0ABV7ZCX9</accession>
<dbReference type="Proteomes" id="UP001595803">
    <property type="component" value="Unassembled WGS sequence"/>
</dbReference>
<dbReference type="Gene3D" id="3.40.1350.10">
    <property type="match status" value="1"/>
</dbReference>
<keyword evidence="2" id="KW-1185">Reference proteome</keyword>
<name>A0ABV7ZCX9_9DEIO</name>
<dbReference type="InterPro" id="IPR011856">
    <property type="entry name" value="tRNA_endonuc-like_dom_sf"/>
</dbReference>
<sequence>MPTATRDARIRHYHSQGCNDVQIAGKLCVSARTVANFRRAQNLPVNAPNVVLGREGEQLVTQLAQSMGFTADRPAEWLSPFDVRINGHRVEVKTGRDTEDPGVFKFSTSATRKGRFTNPTQRKNYAKDADFMAFVCKSVHGQPTRVFIMTPVEMAPNMRIDVGKGTYAAAENAWERLR</sequence>
<dbReference type="RefSeq" id="WP_322472989.1">
    <property type="nucleotide sequence ID" value="NZ_JBHRZG010000016.1"/>
</dbReference>
<evidence type="ECO:0000313" key="1">
    <source>
        <dbReference type="EMBL" id="MFC3833949.1"/>
    </source>
</evidence>
<dbReference type="EMBL" id="JBHRZG010000016">
    <property type="protein sequence ID" value="MFC3833949.1"/>
    <property type="molecule type" value="Genomic_DNA"/>
</dbReference>
<proteinExistence type="predicted"/>